<gene>
    <name evidence="1" type="ORF">ACFFIA_21785</name>
</gene>
<proteinExistence type="predicted"/>
<reference evidence="1 2" key="1">
    <citation type="submission" date="2024-09" db="EMBL/GenBank/DDBJ databases">
        <authorList>
            <person name="Sun Q."/>
            <person name="Mori K."/>
        </authorList>
    </citation>
    <scope>NUCLEOTIDE SEQUENCE [LARGE SCALE GENOMIC DNA]</scope>
    <source>
        <strain evidence="1 2">TBRC 3947</strain>
    </source>
</reference>
<dbReference type="Proteomes" id="UP001589867">
    <property type="component" value="Unassembled WGS sequence"/>
</dbReference>
<keyword evidence="2" id="KW-1185">Reference proteome</keyword>
<organism evidence="1 2">
    <name type="scientific">Phytohabitans kaempferiae</name>
    <dbReference type="NCBI Taxonomy" id="1620943"/>
    <lineage>
        <taxon>Bacteria</taxon>
        <taxon>Bacillati</taxon>
        <taxon>Actinomycetota</taxon>
        <taxon>Actinomycetes</taxon>
        <taxon>Micromonosporales</taxon>
        <taxon>Micromonosporaceae</taxon>
    </lineage>
</organism>
<protein>
    <submittedName>
        <fullName evidence="1">Uncharacterized protein</fullName>
    </submittedName>
</protein>
<dbReference type="EMBL" id="JBHLUH010000042">
    <property type="protein sequence ID" value="MFC0530300.1"/>
    <property type="molecule type" value="Genomic_DNA"/>
</dbReference>
<evidence type="ECO:0000313" key="1">
    <source>
        <dbReference type="EMBL" id="MFC0530300.1"/>
    </source>
</evidence>
<comment type="caution">
    <text evidence="1">The sequence shown here is derived from an EMBL/GenBank/DDBJ whole genome shotgun (WGS) entry which is preliminary data.</text>
</comment>
<accession>A0ABV6M6H5</accession>
<name>A0ABV6M6H5_9ACTN</name>
<evidence type="ECO:0000313" key="2">
    <source>
        <dbReference type="Proteomes" id="UP001589867"/>
    </source>
</evidence>
<sequence>MTASAYAEAVLSSMPRRECLSRMGYAADMARTQGEIVADGRFGIPAVVHQIA</sequence>